<sequence>MPALFIRSPSPPGRAGAGRDTPPAGARGPTVGSWSAAGRTTSIHLLRTGVRYAFTDRLASRDMGKGCLRFRDPARIDFTLVRDLLRATAATRGTPC</sequence>
<feature type="region of interest" description="Disordered" evidence="1">
    <location>
        <begin position="1"/>
        <end position="35"/>
    </location>
</feature>
<accession>A0ABY9VRR6</accession>
<reference evidence="2 3" key="1">
    <citation type="submission" date="2023-09" db="EMBL/GenBank/DDBJ databases">
        <title>Genome completion map analysis of the actinomycetes C11-1.</title>
        <authorList>
            <person name="Qin P."/>
            <person name="Guan P."/>
        </authorList>
    </citation>
    <scope>NUCLEOTIDE SEQUENCE [LARGE SCALE GENOMIC DNA]</scope>
    <source>
        <strain evidence="2 3">C11-1</strain>
    </source>
</reference>
<gene>
    <name evidence="2" type="ORF">RI138_00675</name>
</gene>
<protein>
    <submittedName>
        <fullName evidence="2">Uncharacterized protein</fullName>
    </submittedName>
</protein>
<dbReference type="EMBL" id="CP134500">
    <property type="protein sequence ID" value="WNF25431.1"/>
    <property type="molecule type" value="Genomic_DNA"/>
</dbReference>
<evidence type="ECO:0000313" key="3">
    <source>
        <dbReference type="Proteomes" id="UP001303236"/>
    </source>
</evidence>
<evidence type="ECO:0000256" key="1">
    <source>
        <dbReference type="SAM" id="MobiDB-lite"/>
    </source>
</evidence>
<keyword evidence="3" id="KW-1185">Reference proteome</keyword>
<evidence type="ECO:0000313" key="2">
    <source>
        <dbReference type="EMBL" id="WNF25431.1"/>
    </source>
</evidence>
<proteinExistence type="predicted"/>
<name>A0ABY9VRR6_9ACTN</name>
<dbReference type="Proteomes" id="UP001303236">
    <property type="component" value="Chromosome"/>
</dbReference>
<organism evidence="2 3">
    <name type="scientific">Streptomyces durocortorensis</name>
    <dbReference type="NCBI Taxonomy" id="2811104"/>
    <lineage>
        <taxon>Bacteria</taxon>
        <taxon>Bacillati</taxon>
        <taxon>Actinomycetota</taxon>
        <taxon>Actinomycetes</taxon>
        <taxon>Kitasatosporales</taxon>
        <taxon>Streptomycetaceae</taxon>
        <taxon>Streptomyces</taxon>
    </lineage>
</organism>